<evidence type="ECO:0000256" key="4">
    <source>
        <dbReference type="ARBA" id="ARBA00023172"/>
    </source>
</evidence>
<dbReference type="Gene3D" id="1.10.443.10">
    <property type="entry name" value="Intergrase catalytic core"/>
    <property type="match status" value="1"/>
</dbReference>
<dbReference type="EMBL" id="LMAI01000015">
    <property type="protein sequence ID" value="KUJ54015.1"/>
    <property type="molecule type" value="Genomic_DNA"/>
</dbReference>
<gene>
    <name evidence="6" type="ORF">AR686_17665</name>
</gene>
<keyword evidence="4" id="KW-0233">DNA recombination</keyword>
<dbReference type="CDD" id="cd01189">
    <property type="entry name" value="INT_ICEBs1_C_like"/>
    <property type="match status" value="1"/>
</dbReference>
<dbReference type="GO" id="GO:0003677">
    <property type="term" value="F:DNA binding"/>
    <property type="evidence" value="ECO:0007669"/>
    <property type="project" value="UniProtKB-KW"/>
</dbReference>
<evidence type="ECO:0000256" key="1">
    <source>
        <dbReference type="ARBA" id="ARBA00008857"/>
    </source>
</evidence>
<comment type="caution">
    <text evidence="6">The sequence shown here is derived from an EMBL/GenBank/DDBJ whole genome shotgun (WGS) entry which is preliminary data.</text>
</comment>
<dbReference type="AlphaFoldDB" id="A0A117KAD4"/>
<proteinExistence type="inferred from homology"/>
<accession>A0A117KAD4</accession>
<dbReference type="Pfam" id="PF14659">
    <property type="entry name" value="Phage_int_SAM_3"/>
    <property type="match status" value="1"/>
</dbReference>
<dbReference type="InterPro" id="IPR013762">
    <property type="entry name" value="Integrase-like_cat_sf"/>
</dbReference>
<organism evidence="6 7">
    <name type="scientific">Chryseobacterium aquaticum subsp. greenlandense</name>
    <dbReference type="NCBI Taxonomy" id="345663"/>
    <lineage>
        <taxon>Bacteria</taxon>
        <taxon>Pseudomonadati</taxon>
        <taxon>Bacteroidota</taxon>
        <taxon>Flavobacteriia</taxon>
        <taxon>Flavobacteriales</taxon>
        <taxon>Weeksellaceae</taxon>
        <taxon>Chryseobacterium group</taxon>
        <taxon>Chryseobacterium</taxon>
    </lineage>
</organism>
<dbReference type="SUPFAM" id="SSF56349">
    <property type="entry name" value="DNA breaking-rejoining enzymes"/>
    <property type="match status" value="1"/>
</dbReference>
<dbReference type="Pfam" id="PF00589">
    <property type="entry name" value="Phage_integrase"/>
    <property type="match status" value="1"/>
</dbReference>
<evidence type="ECO:0000256" key="3">
    <source>
        <dbReference type="ARBA" id="ARBA00023125"/>
    </source>
</evidence>
<dbReference type="GO" id="GO:0015074">
    <property type="term" value="P:DNA integration"/>
    <property type="evidence" value="ECO:0007669"/>
    <property type="project" value="UniProtKB-KW"/>
</dbReference>
<dbReference type="RefSeq" id="WP_059137932.1">
    <property type="nucleotide sequence ID" value="NZ_LMAI01000015.1"/>
</dbReference>
<dbReference type="InterPro" id="IPR004107">
    <property type="entry name" value="Integrase_SAM-like_N"/>
</dbReference>
<comment type="similarity">
    <text evidence="1">Belongs to the 'phage' integrase family.</text>
</comment>
<dbReference type="InterPro" id="IPR050090">
    <property type="entry name" value="Tyrosine_recombinase_XerCD"/>
</dbReference>
<dbReference type="PROSITE" id="PS51898">
    <property type="entry name" value="TYR_RECOMBINASE"/>
    <property type="match status" value="1"/>
</dbReference>
<dbReference type="Gene3D" id="1.10.150.130">
    <property type="match status" value="1"/>
</dbReference>
<evidence type="ECO:0000313" key="7">
    <source>
        <dbReference type="Proteomes" id="UP000054388"/>
    </source>
</evidence>
<keyword evidence="3" id="KW-0238">DNA-binding</keyword>
<keyword evidence="2" id="KW-0229">DNA integration</keyword>
<dbReference type="GO" id="GO:0006310">
    <property type="term" value="P:DNA recombination"/>
    <property type="evidence" value="ECO:0007669"/>
    <property type="project" value="UniProtKB-KW"/>
</dbReference>
<dbReference type="Proteomes" id="UP000054388">
    <property type="component" value="Unassembled WGS sequence"/>
</dbReference>
<evidence type="ECO:0000256" key="2">
    <source>
        <dbReference type="ARBA" id="ARBA00022908"/>
    </source>
</evidence>
<dbReference type="PANTHER" id="PTHR30349">
    <property type="entry name" value="PHAGE INTEGRASE-RELATED"/>
    <property type="match status" value="1"/>
</dbReference>
<dbReference type="InterPro" id="IPR010998">
    <property type="entry name" value="Integrase_recombinase_N"/>
</dbReference>
<dbReference type="PANTHER" id="PTHR30349:SF64">
    <property type="entry name" value="PROPHAGE INTEGRASE INTD-RELATED"/>
    <property type="match status" value="1"/>
</dbReference>
<reference evidence="6 7" key="1">
    <citation type="submission" date="2015-10" db="EMBL/GenBank/DDBJ databases">
        <title>Genome sequence of Chryseobacterium greenlandense.</title>
        <authorList>
            <person name="Newman J."/>
            <person name="Fischer K."/>
            <person name="Miller J."/>
        </authorList>
    </citation>
    <scope>NUCLEOTIDE SEQUENCE [LARGE SCALE GENOMIC DNA]</scope>
    <source>
        <strain evidence="6 7">UMB34</strain>
    </source>
</reference>
<evidence type="ECO:0000313" key="6">
    <source>
        <dbReference type="EMBL" id="KUJ54015.1"/>
    </source>
</evidence>
<evidence type="ECO:0000259" key="5">
    <source>
        <dbReference type="PROSITE" id="PS51898"/>
    </source>
</evidence>
<feature type="domain" description="Tyr recombinase" evidence="5">
    <location>
        <begin position="116"/>
        <end position="309"/>
    </location>
</feature>
<protein>
    <recommendedName>
        <fullName evidence="5">Tyr recombinase domain-containing protein</fullName>
    </recommendedName>
</protein>
<dbReference type="InterPro" id="IPR002104">
    <property type="entry name" value="Integrase_catalytic"/>
</dbReference>
<name>A0A117KAD4_9FLAO</name>
<dbReference type="InterPro" id="IPR011010">
    <property type="entry name" value="DNA_brk_join_enz"/>
</dbReference>
<sequence>MVINFENLAFEWLEEKKESIKESSVGVYFHRINSQLIPYFKDHKSIKNNDVQDFILKQTEKGLSKRSIRDNLIVLDCLLKFGTSKGMDMDFDINVLMPTILNSRTKEFDLKAFSLVETRKLRKYLVENLSEDIANLAIAIALSSGLRIGEVTGLKYGDFDFENEMISISRTAQRMVVVDENFKSKGTKIIVGTPKTKSSQRTVPVQKEILKYVSILNEFHKPDDFIFMGKYSKQPMDNRLLRDKYMTILKNLNLPQISFHGLRHSFASNCIASGVDVKTTSAMLGHSDIKMTLDIYTHPSFEQKKAAVNKLGKLFS</sequence>